<evidence type="ECO:0000256" key="3">
    <source>
        <dbReference type="ARBA" id="ARBA00023125"/>
    </source>
</evidence>
<dbReference type="InterPro" id="IPR036388">
    <property type="entry name" value="WH-like_DNA-bd_sf"/>
</dbReference>
<keyword evidence="4" id="KW-0804">Transcription</keyword>
<keyword evidence="7" id="KW-1185">Reference proteome</keyword>
<dbReference type="PANTHER" id="PTHR30537:SF5">
    <property type="entry name" value="HTH-TYPE TRANSCRIPTIONAL ACTIVATOR TTDR-RELATED"/>
    <property type="match status" value="1"/>
</dbReference>
<dbReference type="EMBL" id="CAJQZC010000015">
    <property type="protein sequence ID" value="CAG4924834.1"/>
    <property type="molecule type" value="Genomic_DNA"/>
</dbReference>
<dbReference type="PROSITE" id="PS50931">
    <property type="entry name" value="HTH_LYSR"/>
    <property type="match status" value="1"/>
</dbReference>
<evidence type="ECO:0000256" key="4">
    <source>
        <dbReference type="ARBA" id="ARBA00023163"/>
    </source>
</evidence>
<dbReference type="Proteomes" id="UP000789704">
    <property type="component" value="Unassembled WGS sequence"/>
</dbReference>
<evidence type="ECO:0000256" key="2">
    <source>
        <dbReference type="ARBA" id="ARBA00023015"/>
    </source>
</evidence>
<organism evidence="6 7">
    <name type="scientific">Paraburkholderia saeva</name>
    <dbReference type="NCBI Taxonomy" id="2777537"/>
    <lineage>
        <taxon>Bacteria</taxon>
        <taxon>Pseudomonadati</taxon>
        <taxon>Pseudomonadota</taxon>
        <taxon>Betaproteobacteria</taxon>
        <taxon>Burkholderiales</taxon>
        <taxon>Burkholderiaceae</taxon>
        <taxon>Paraburkholderia</taxon>
    </lineage>
</organism>
<dbReference type="GO" id="GO:0043565">
    <property type="term" value="F:sequence-specific DNA binding"/>
    <property type="evidence" value="ECO:0007669"/>
    <property type="project" value="TreeGrafter"/>
</dbReference>
<comment type="similarity">
    <text evidence="1">Belongs to the LysR transcriptional regulatory family.</text>
</comment>
<evidence type="ECO:0000313" key="6">
    <source>
        <dbReference type="EMBL" id="CAG4924834.1"/>
    </source>
</evidence>
<dbReference type="SUPFAM" id="SSF53850">
    <property type="entry name" value="Periplasmic binding protein-like II"/>
    <property type="match status" value="1"/>
</dbReference>
<dbReference type="Pfam" id="PF00126">
    <property type="entry name" value="HTH_1"/>
    <property type="match status" value="1"/>
</dbReference>
<dbReference type="Gene3D" id="3.40.190.290">
    <property type="match status" value="1"/>
</dbReference>
<dbReference type="InterPro" id="IPR058163">
    <property type="entry name" value="LysR-type_TF_proteobact-type"/>
</dbReference>
<dbReference type="GO" id="GO:0006351">
    <property type="term" value="P:DNA-templated transcription"/>
    <property type="evidence" value="ECO:0007669"/>
    <property type="project" value="TreeGrafter"/>
</dbReference>
<keyword evidence="2" id="KW-0805">Transcription regulation</keyword>
<feature type="domain" description="HTH lysR-type" evidence="5">
    <location>
        <begin position="1"/>
        <end position="58"/>
    </location>
</feature>
<dbReference type="Gene3D" id="1.10.10.10">
    <property type="entry name" value="Winged helix-like DNA-binding domain superfamily/Winged helix DNA-binding domain"/>
    <property type="match status" value="1"/>
</dbReference>
<evidence type="ECO:0000313" key="7">
    <source>
        <dbReference type="Proteomes" id="UP000789704"/>
    </source>
</evidence>
<gene>
    <name evidence="6" type="primary">pgrR_14</name>
    <name evidence="6" type="ORF">LMG31841_05425</name>
</gene>
<name>A0A9N8S288_9BURK</name>
<proteinExistence type="inferred from homology"/>
<dbReference type="GO" id="GO:0003700">
    <property type="term" value="F:DNA-binding transcription factor activity"/>
    <property type="evidence" value="ECO:0007669"/>
    <property type="project" value="InterPro"/>
</dbReference>
<sequence length="299" mass="33037">MQWDELEVFLCVAELRSFTRCAERLGRPKSTVSRAVAALEARLGERLLERSSRTVRLTDAGRDLLARAQPLVTDLNDILNEHESLSGRPRGVLRIAASYEIATQSLLDILPDFLSTYPELQATIEITHHLVDPIEGGYDLLLYQSQMPLPDSSIVARHLYDVEFGIFAAPSLIRKYGLPTSPADLQSWPMVATSVGQVWQFKHAPTGAMHSLATQPRLAVPSAQVRLRSAEKATGVAVLPTLLCKDALASRRLVRILPEFVPVPLAIYALLPSRKTVPARVTALLNAFAERFGSGRTRR</sequence>
<accession>A0A9N8S288</accession>
<dbReference type="InterPro" id="IPR000847">
    <property type="entry name" value="LysR_HTH_N"/>
</dbReference>
<dbReference type="Pfam" id="PF03466">
    <property type="entry name" value="LysR_substrate"/>
    <property type="match status" value="1"/>
</dbReference>
<keyword evidence="3" id="KW-0238">DNA-binding</keyword>
<dbReference type="FunFam" id="1.10.10.10:FF:000001">
    <property type="entry name" value="LysR family transcriptional regulator"/>
    <property type="match status" value="1"/>
</dbReference>
<dbReference type="PANTHER" id="PTHR30537">
    <property type="entry name" value="HTH-TYPE TRANSCRIPTIONAL REGULATOR"/>
    <property type="match status" value="1"/>
</dbReference>
<dbReference type="SUPFAM" id="SSF46785">
    <property type="entry name" value="Winged helix' DNA-binding domain"/>
    <property type="match status" value="1"/>
</dbReference>
<comment type="caution">
    <text evidence="6">The sequence shown here is derived from an EMBL/GenBank/DDBJ whole genome shotgun (WGS) entry which is preliminary data.</text>
</comment>
<dbReference type="CDD" id="cd08422">
    <property type="entry name" value="PBP2_CrgA_like"/>
    <property type="match status" value="1"/>
</dbReference>
<dbReference type="AlphaFoldDB" id="A0A9N8S288"/>
<reference evidence="6" key="1">
    <citation type="submission" date="2021-04" db="EMBL/GenBank/DDBJ databases">
        <authorList>
            <person name="Vanwijnsberghe S."/>
        </authorList>
    </citation>
    <scope>NUCLEOTIDE SEQUENCE</scope>
    <source>
        <strain evidence="6">LMG 31841</strain>
    </source>
</reference>
<dbReference type="InterPro" id="IPR005119">
    <property type="entry name" value="LysR_subst-bd"/>
</dbReference>
<dbReference type="InterPro" id="IPR036390">
    <property type="entry name" value="WH_DNA-bd_sf"/>
</dbReference>
<protein>
    <submittedName>
        <fullName evidence="6">HTH-type transcriptional regulator PgrR</fullName>
    </submittedName>
</protein>
<evidence type="ECO:0000256" key="1">
    <source>
        <dbReference type="ARBA" id="ARBA00009437"/>
    </source>
</evidence>
<evidence type="ECO:0000259" key="5">
    <source>
        <dbReference type="PROSITE" id="PS50931"/>
    </source>
</evidence>